<dbReference type="AlphaFoldDB" id="A0ABC8M500"/>
<evidence type="ECO:0000256" key="1">
    <source>
        <dbReference type="SAM" id="MobiDB-lite"/>
    </source>
</evidence>
<feature type="compositionally biased region" description="Low complexity" evidence="1">
    <location>
        <begin position="47"/>
        <end position="62"/>
    </location>
</feature>
<gene>
    <name evidence="2" type="ORF">ERUC_LOCUS43153</name>
</gene>
<accession>A0ABC8M500</accession>
<dbReference type="Proteomes" id="UP001642260">
    <property type="component" value="Unassembled WGS sequence"/>
</dbReference>
<keyword evidence="3" id="KW-1185">Reference proteome</keyword>
<protein>
    <submittedName>
        <fullName evidence="2">Uncharacterized protein</fullName>
    </submittedName>
</protein>
<sequence>MAMEMIDTLLLLPRETDSDLRNSFLNPPTPAAIGRQCSSGAAEEILGAENNGSPSAAGGASSQLKSPGSRSLHSIDEERGLKQPGMDGCLHHHYEQTPFNNGGAILASKQPSACFAFS</sequence>
<feature type="compositionally biased region" description="Polar residues" evidence="1">
    <location>
        <begin position="63"/>
        <end position="72"/>
    </location>
</feature>
<reference evidence="2 3" key="1">
    <citation type="submission" date="2022-03" db="EMBL/GenBank/DDBJ databases">
        <authorList>
            <person name="Macdonald S."/>
            <person name="Ahmed S."/>
            <person name="Newling K."/>
        </authorList>
    </citation>
    <scope>NUCLEOTIDE SEQUENCE [LARGE SCALE GENOMIC DNA]</scope>
</reference>
<comment type="caution">
    <text evidence="2">The sequence shown here is derived from an EMBL/GenBank/DDBJ whole genome shotgun (WGS) entry which is preliminary data.</text>
</comment>
<organism evidence="2 3">
    <name type="scientific">Eruca vesicaria subsp. sativa</name>
    <name type="common">Garden rocket</name>
    <name type="synonym">Eruca sativa</name>
    <dbReference type="NCBI Taxonomy" id="29727"/>
    <lineage>
        <taxon>Eukaryota</taxon>
        <taxon>Viridiplantae</taxon>
        <taxon>Streptophyta</taxon>
        <taxon>Embryophyta</taxon>
        <taxon>Tracheophyta</taxon>
        <taxon>Spermatophyta</taxon>
        <taxon>Magnoliopsida</taxon>
        <taxon>eudicotyledons</taxon>
        <taxon>Gunneridae</taxon>
        <taxon>Pentapetalae</taxon>
        <taxon>rosids</taxon>
        <taxon>malvids</taxon>
        <taxon>Brassicales</taxon>
        <taxon>Brassicaceae</taxon>
        <taxon>Brassiceae</taxon>
        <taxon>Eruca</taxon>
    </lineage>
</organism>
<evidence type="ECO:0000313" key="3">
    <source>
        <dbReference type="Proteomes" id="UP001642260"/>
    </source>
</evidence>
<name>A0ABC8M500_ERUVS</name>
<evidence type="ECO:0000313" key="2">
    <source>
        <dbReference type="EMBL" id="CAH8390670.1"/>
    </source>
</evidence>
<feature type="region of interest" description="Disordered" evidence="1">
    <location>
        <begin position="44"/>
        <end position="94"/>
    </location>
</feature>
<dbReference type="EMBL" id="CAKOAT010912931">
    <property type="protein sequence ID" value="CAH8390670.1"/>
    <property type="molecule type" value="Genomic_DNA"/>
</dbReference>
<proteinExistence type="predicted"/>